<organism evidence="1 2">
    <name type="scientific">Eragrostis curvula</name>
    <name type="common">weeping love grass</name>
    <dbReference type="NCBI Taxonomy" id="38414"/>
    <lineage>
        <taxon>Eukaryota</taxon>
        <taxon>Viridiplantae</taxon>
        <taxon>Streptophyta</taxon>
        <taxon>Embryophyta</taxon>
        <taxon>Tracheophyta</taxon>
        <taxon>Spermatophyta</taxon>
        <taxon>Magnoliopsida</taxon>
        <taxon>Liliopsida</taxon>
        <taxon>Poales</taxon>
        <taxon>Poaceae</taxon>
        <taxon>PACMAD clade</taxon>
        <taxon>Chloridoideae</taxon>
        <taxon>Eragrostideae</taxon>
        <taxon>Eragrostidinae</taxon>
        <taxon>Eragrostis</taxon>
    </lineage>
</organism>
<name>A0A5J9UBI1_9POAL</name>
<evidence type="ECO:0000313" key="1">
    <source>
        <dbReference type="EMBL" id="TVU20844.1"/>
    </source>
</evidence>
<dbReference type="AlphaFoldDB" id="A0A5J9UBI1"/>
<dbReference type="Proteomes" id="UP000324897">
    <property type="component" value="Unassembled WGS sequence"/>
</dbReference>
<gene>
    <name evidence="1" type="ORF">EJB05_30444</name>
</gene>
<sequence length="73" mass="8315">MGETNVLQQLMKEVVELQKKLEAEICRGEKLKAKEKSCDENVLCVLKDNFTGLGLEDLKSFNEKLVEIKDKTT</sequence>
<proteinExistence type="predicted"/>
<dbReference type="OrthoDB" id="673391at2759"/>
<dbReference type="EMBL" id="RWGY01000026">
    <property type="protein sequence ID" value="TVU20844.1"/>
    <property type="molecule type" value="Genomic_DNA"/>
</dbReference>
<comment type="caution">
    <text evidence="1">The sequence shown here is derived from an EMBL/GenBank/DDBJ whole genome shotgun (WGS) entry which is preliminary data.</text>
</comment>
<dbReference type="Gramene" id="TVU20844">
    <property type="protein sequence ID" value="TVU20844"/>
    <property type="gene ID" value="EJB05_30444"/>
</dbReference>
<accession>A0A5J9UBI1</accession>
<feature type="non-terminal residue" evidence="1">
    <location>
        <position position="1"/>
    </location>
</feature>
<protein>
    <submittedName>
        <fullName evidence="1">Uncharacterized protein</fullName>
    </submittedName>
</protein>
<evidence type="ECO:0000313" key="2">
    <source>
        <dbReference type="Proteomes" id="UP000324897"/>
    </source>
</evidence>
<reference evidence="1 2" key="1">
    <citation type="journal article" date="2019" name="Sci. Rep.">
        <title>A high-quality genome of Eragrostis curvula grass provides insights into Poaceae evolution and supports new strategies to enhance forage quality.</title>
        <authorList>
            <person name="Carballo J."/>
            <person name="Santos B.A.C.M."/>
            <person name="Zappacosta D."/>
            <person name="Garbus I."/>
            <person name="Selva J.P."/>
            <person name="Gallo C.A."/>
            <person name="Diaz A."/>
            <person name="Albertini E."/>
            <person name="Caccamo M."/>
            <person name="Echenique V."/>
        </authorList>
    </citation>
    <scope>NUCLEOTIDE SEQUENCE [LARGE SCALE GENOMIC DNA]</scope>
    <source>
        <strain evidence="2">cv. Victoria</strain>
        <tissue evidence="1">Leaf</tissue>
    </source>
</reference>
<keyword evidence="2" id="KW-1185">Reference proteome</keyword>